<proteinExistence type="predicted"/>
<name>A0AAW0SAD8_SCYPA</name>
<organism evidence="1 2">
    <name type="scientific">Scylla paramamosain</name>
    <name type="common">Mud crab</name>
    <dbReference type="NCBI Taxonomy" id="85552"/>
    <lineage>
        <taxon>Eukaryota</taxon>
        <taxon>Metazoa</taxon>
        <taxon>Ecdysozoa</taxon>
        <taxon>Arthropoda</taxon>
        <taxon>Crustacea</taxon>
        <taxon>Multicrustacea</taxon>
        <taxon>Malacostraca</taxon>
        <taxon>Eumalacostraca</taxon>
        <taxon>Eucarida</taxon>
        <taxon>Decapoda</taxon>
        <taxon>Pleocyemata</taxon>
        <taxon>Brachyura</taxon>
        <taxon>Eubrachyura</taxon>
        <taxon>Portunoidea</taxon>
        <taxon>Portunidae</taxon>
        <taxon>Portuninae</taxon>
        <taxon>Scylla</taxon>
    </lineage>
</organism>
<reference evidence="1 2" key="1">
    <citation type="submission" date="2023-03" db="EMBL/GenBank/DDBJ databases">
        <title>High-quality genome of Scylla paramamosain provides insights in environmental adaptation.</title>
        <authorList>
            <person name="Zhang L."/>
        </authorList>
    </citation>
    <scope>NUCLEOTIDE SEQUENCE [LARGE SCALE GENOMIC DNA]</scope>
    <source>
        <strain evidence="1">LZ_2023a</strain>
        <tissue evidence="1">Muscle</tissue>
    </source>
</reference>
<dbReference type="EMBL" id="JARAKH010006393">
    <property type="protein sequence ID" value="KAK8371934.1"/>
    <property type="molecule type" value="Genomic_DNA"/>
</dbReference>
<gene>
    <name evidence="1" type="ORF">O3P69_019093</name>
</gene>
<dbReference type="Proteomes" id="UP001487740">
    <property type="component" value="Unassembled WGS sequence"/>
</dbReference>
<sequence length="117" mass="12930">MRCNLILASCTLQEYSVVVNLAILCREKPAGVGTERRQWGVWCCRSDVPCLISSVAAPDSSRSEVMKDTWTCGLCLCQCWVALNGSQVRRRICAASQDSCWGKLLCSRDHGNVTESK</sequence>
<keyword evidence="2" id="KW-1185">Reference proteome</keyword>
<accession>A0AAW0SAD8</accession>
<evidence type="ECO:0000313" key="1">
    <source>
        <dbReference type="EMBL" id="KAK8371934.1"/>
    </source>
</evidence>
<comment type="caution">
    <text evidence="1">The sequence shown here is derived from an EMBL/GenBank/DDBJ whole genome shotgun (WGS) entry which is preliminary data.</text>
</comment>
<dbReference type="AlphaFoldDB" id="A0AAW0SAD8"/>
<evidence type="ECO:0000313" key="2">
    <source>
        <dbReference type="Proteomes" id="UP001487740"/>
    </source>
</evidence>
<protein>
    <submittedName>
        <fullName evidence="1">Uncharacterized protein</fullName>
    </submittedName>
</protein>